<keyword evidence="7" id="KW-0234">DNA repair</keyword>
<dbReference type="PANTHER" id="PTHR10815:SF5">
    <property type="entry name" value="METHYLATED-DNA--PROTEIN-CYSTEINE METHYLTRANSFERASE"/>
    <property type="match status" value="1"/>
</dbReference>
<dbReference type="GO" id="GO:0032259">
    <property type="term" value="P:methylation"/>
    <property type="evidence" value="ECO:0007669"/>
    <property type="project" value="UniProtKB-KW"/>
</dbReference>
<dbReference type="CDD" id="cd06445">
    <property type="entry name" value="ATase"/>
    <property type="match status" value="1"/>
</dbReference>
<accession>A0A255GYI3</accession>
<evidence type="ECO:0000256" key="2">
    <source>
        <dbReference type="ARBA" id="ARBA00008711"/>
    </source>
</evidence>
<dbReference type="InterPro" id="IPR036388">
    <property type="entry name" value="WH-like_DNA-bd_sf"/>
</dbReference>
<organism evidence="11 12">
    <name type="scientific">Enemella dayhoffiae</name>
    <dbReference type="NCBI Taxonomy" id="2016507"/>
    <lineage>
        <taxon>Bacteria</taxon>
        <taxon>Bacillati</taxon>
        <taxon>Actinomycetota</taxon>
        <taxon>Actinomycetes</taxon>
        <taxon>Propionibacteriales</taxon>
        <taxon>Propionibacteriaceae</taxon>
        <taxon>Enemella</taxon>
    </lineage>
</organism>
<dbReference type="InterPro" id="IPR001497">
    <property type="entry name" value="MethylDNA_cys_MeTrfase_AS"/>
</dbReference>
<comment type="similarity">
    <text evidence="2">Belongs to the MGMT family.</text>
</comment>
<dbReference type="InterPro" id="IPR014048">
    <property type="entry name" value="MethylDNA_cys_MeTrfase_DNA-bd"/>
</dbReference>
<comment type="catalytic activity">
    <reaction evidence="8">
        <text>a 6-O-methyl-2'-deoxyguanosine in DNA + L-cysteinyl-[protein] = S-methyl-L-cysteinyl-[protein] + a 2'-deoxyguanosine in DNA</text>
        <dbReference type="Rhea" id="RHEA:24000"/>
        <dbReference type="Rhea" id="RHEA-COMP:10131"/>
        <dbReference type="Rhea" id="RHEA-COMP:10132"/>
        <dbReference type="Rhea" id="RHEA-COMP:11367"/>
        <dbReference type="Rhea" id="RHEA-COMP:11368"/>
        <dbReference type="ChEBI" id="CHEBI:29950"/>
        <dbReference type="ChEBI" id="CHEBI:82612"/>
        <dbReference type="ChEBI" id="CHEBI:85445"/>
        <dbReference type="ChEBI" id="CHEBI:85448"/>
        <dbReference type="EC" id="2.1.1.63"/>
    </reaction>
</comment>
<dbReference type="NCBIfam" id="TIGR00589">
    <property type="entry name" value="ogt"/>
    <property type="match status" value="1"/>
</dbReference>
<feature type="region of interest" description="Disordered" evidence="9">
    <location>
        <begin position="15"/>
        <end position="39"/>
    </location>
</feature>
<evidence type="ECO:0000259" key="10">
    <source>
        <dbReference type="Pfam" id="PF01035"/>
    </source>
</evidence>
<dbReference type="AlphaFoldDB" id="A0A255GYI3"/>
<dbReference type="PROSITE" id="PS00374">
    <property type="entry name" value="MGMT"/>
    <property type="match status" value="1"/>
</dbReference>
<evidence type="ECO:0000256" key="3">
    <source>
        <dbReference type="ARBA" id="ARBA00011918"/>
    </source>
</evidence>
<evidence type="ECO:0000313" key="11">
    <source>
        <dbReference type="EMBL" id="OYO18694.1"/>
    </source>
</evidence>
<protein>
    <recommendedName>
        <fullName evidence="3">methylated-DNA--[protein]-cysteine S-methyltransferase</fullName>
        <ecNumber evidence="3">2.1.1.63</ecNumber>
    </recommendedName>
</protein>
<evidence type="ECO:0000256" key="6">
    <source>
        <dbReference type="ARBA" id="ARBA00022763"/>
    </source>
</evidence>
<comment type="catalytic activity">
    <reaction evidence="1">
        <text>a 4-O-methyl-thymidine in DNA + L-cysteinyl-[protein] = a thymidine in DNA + S-methyl-L-cysteinyl-[protein]</text>
        <dbReference type="Rhea" id="RHEA:53428"/>
        <dbReference type="Rhea" id="RHEA-COMP:10131"/>
        <dbReference type="Rhea" id="RHEA-COMP:10132"/>
        <dbReference type="Rhea" id="RHEA-COMP:13555"/>
        <dbReference type="Rhea" id="RHEA-COMP:13556"/>
        <dbReference type="ChEBI" id="CHEBI:29950"/>
        <dbReference type="ChEBI" id="CHEBI:82612"/>
        <dbReference type="ChEBI" id="CHEBI:137386"/>
        <dbReference type="ChEBI" id="CHEBI:137387"/>
        <dbReference type="EC" id="2.1.1.63"/>
    </reaction>
</comment>
<dbReference type="PANTHER" id="PTHR10815">
    <property type="entry name" value="METHYLATED-DNA--PROTEIN-CYSTEINE METHYLTRANSFERASE"/>
    <property type="match status" value="1"/>
</dbReference>
<dbReference type="GO" id="GO:0006281">
    <property type="term" value="P:DNA repair"/>
    <property type="evidence" value="ECO:0007669"/>
    <property type="project" value="UniProtKB-KW"/>
</dbReference>
<dbReference type="OrthoDB" id="9802228at2"/>
<evidence type="ECO:0000256" key="7">
    <source>
        <dbReference type="ARBA" id="ARBA00023204"/>
    </source>
</evidence>
<proteinExistence type="inferred from homology"/>
<dbReference type="Gene3D" id="3.30.160.70">
    <property type="entry name" value="Methylated DNA-protein cysteine methyltransferase domain"/>
    <property type="match status" value="1"/>
</dbReference>
<evidence type="ECO:0000256" key="4">
    <source>
        <dbReference type="ARBA" id="ARBA00022603"/>
    </source>
</evidence>
<evidence type="ECO:0000256" key="1">
    <source>
        <dbReference type="ARBA" id="ARBA00001286"/>
    </source>
</evidence>
<keyword evidence="12" id="KW-1185">Reference proteome</keyword>
<dbReference type="Gene3D" id="1.10.10.10">
    <property type="entry name" value="Winged helix-like DNA-binding domain superfamily/Winged helix DNA-binding domain"/>
    <property type="match status" value="1"/>
</dbReference>
<comment type="caution">
    <text evidence="11">The sequence shown here is derived from an EMBL/GenBank/DDBJ whole genome shotgun (WGS) entry which is preliminary data.</text>
</comment>
<evidence type="ECO:0000313" key="12">
    <source>
        <dbReference type="Proteomes" id="UP000216311"/>
    </source>
</evidence>
<dbReference type="InterPro" id="IPR036217">
    <property type="entry name" value="MethylDNA_cys_MeTrfase_DNAb"/>
</dbReference>
<sequence>MRHAVIDGTIGRLTVVADPSTGSGGPSTGSGGPPTGSGGEVVIGIYFPGHWTNPDRRGWGAESEPDGVIEQCRRELEEYARGERREFTVPIELRGNAFQQRVWAELLAIPFGETTFYGALAARVGVRNAQLVGQAVGHNPISVIVPCHRVIGADGSLTGYAGGVDRKLWLLEREGALPASLFDETPVFEQS</sequence>
<reference evidence="11 12" key="1">
    <citation type="submission" date="2017-07" db="EMBL/GenBank/DDBJ databases">
        <title>Draft whole genome sequences of clinical Proprionibacteriaceae strains.</title>
        <authorList>
            <person name="Bernier A.-M."/>
            <person name="Bernard K."/>
            <person name="Domingo M.-C."/>
        </authorList>
    </citation>
    <scope>NUCLEOTIDE SEQUENCE [LARGE SCALE GENOMIC DNA]</scope>
    <source>
        <strain evidence="11 12">NML 130396</strain>
    </source>
</reference>
<dbReference type="SUPFAM" id="SSF46767">
    <property type="entry name" value="Methylated DNA-protein cysteine methyltransferase, C-terminal domain"/>
    <property type="match status" value="1"/>
</dbReference>
<gene>
    <name evidence="11" type="ORF">CGZ93_14855</name>
</gene>
<keyword evidence="4 11" id="KW-0489">Methyltransferase</keyword>
<dbReference type="EC" id="2.1.1.63" evidence="3"/>
<dbReference type="InterPro" id="IPR036631">
    <property type="entry name" value="MGMT_N_sf"/>
</dbReference>
<dbReference type="Proteomes" id="UP000216311">
    <property type="component" value="Unassembled WGS sequence"/>
</dbReference>
<evidence type="ECO:0000256" key="5">
    <source>
        <dbReference type="ARBA" id="ARBA00022679"/>
    </source>
</evidence>
<dbReference type="Pfam" id="PF01035">
    <property type="entry name" value="DNA_binding_1"/>
    <property type="match status" value="1"/>
</dbReference>
<evidence type="ECO:0000256" key="9">
    <source>
        <dbReference type="SAM" id="MobiDB-lite"/>
    </source>
</evidence>
<dbReference type="RefSeq" id="WP_094364927.1">
    <property type="nucleotide sequence ID" value="NZ_NMVQ01000043.1"/>
</dbReference>
<dbReference type="GO" id="GO:0003908">
    <property type="term" value="F:methylated-DNA-[protein]-cysteine S-methyltransferase activity"/>
    <property type="evidence" value="ECO:0007669"/>
    <property type="project" value="UniProtKB-EC"/>
</dbReference>
<evidence type="ECO:0000256" key="8">
    <source>
        <dbReference type="ARBA" id="ARBA00049348"/>
    </source>
</evidence>
<keyword evidence="6" id="KW-0227">DNA damage</keyword>
<dbReference type="EMBL" id="NMVQ01000043">
    <property type="protein sequence ID" value="OYO18694.1"/>
    <property type="molecule type" value="Genomic_DNA"/>
</dbReference>
<name>A0A255GYI3_9ACTN</name>
<feature type="compositionally biased region" description="Gly residues" evidence="9">
    <location>
        <begin position="22"/>
        <end position="39"/>
    </location>
</feature>
<dbReference type="FunFam" id="1.10.10.10:FF:000214">
    <property type="entry name" value="Methylated-DNA--protein-cysteine methyltransferase"/>
    <property type="match status" value="1"/>
</dbReference>
<keyword evidence="5 11" id="KW-0808">Transferase</keyword>
<feature type="domain" description="Methylated-DNA-[protein]-cysteine S-methyltransferase DNA binding" evidence="10">
    <location>
        <begin position="97"/>
        <end position="176"/>
    </location>
</feature>
<dbReference type="SUPFAM" id="SSF53155">
    <property type="entry name" value="Methylated DNA-protein cysteine methyltransferase domain"/>
    <property type="match status" value="1"/>
</dbReference>